<dbReference type="Proteomes" id="UP000287910">
    <property type="component" value="Unassembled WGS sequence"/>
</dbReference>
<dbReference type="AlphaFoldDB" id="A0A432LG37"/>
<evidence type="ECO:0000313" key="3">
    <source>
        <dbReference type="Proteomes" id="UP000287910"/>
    </source>
</evidence>
<comment type="caution">
    <text evidence="2">The sequence shown here is derived from an EMBL/GenBank/DDBJ whole genome shotgun (WGS) entry which is preliminary data.</text>
</comment>
<proteinExistence type="predicted"/>
<organism evidence="2 3">
    <name type="scientific">Lysinibacillus antri</name>
    <dbReference type="NCBI Taxonomy" id="2498145"/>
    <lineage>
        <taxon>Bacteria</taxon>
        <taxon>Bacillati</taxon>
        <taxon>Bacillota</taxon>
        <taxon>Bacilli</taxon>
        <taxon>Bacillales</taxon>
        <taxon>Bacillaceae</taxon>
        <taxon>Lysinibacillus</taxon>
    </lineage>
</organism>
<keyword evidence="1" id="KW-0472">Membrane</keyword>
<feature type="transmembrane region" description="Helical" evidence="1">
    <location>
        <begin position="21"/>
        <end position="39"/>
    </location>
</feature>
<keyword evidence="1" id="KW-0812">Transmembrane</keyword>
<evidence type="ECO:0000313" key="2">
    <source>
        <dbReference type="EMBL" id="RUL56568.1"/>
    </source>
</evidence>
<sequence>MACSITALFTPTPYTWTKIEIFYIPITFLPLFFITLFIAEEVRNSFKKVLKFHQRKDPRPLWQVGVGMIFFFTQIGFVEVFWRSLMVYELGGMPLYLVISFMNAFLITVIFEEIFYPRKKASYKN</sequence>
<dbReference type="EMBL" id="RYYR01000002">
    <property type="protein sequence ID" value="RUL56568.1"/>
    <property type="molecule type" value="Genomic_DNA"/>
</dbReference>
<feature type="transmembrane region" description="Helical" evidence="1">
    <location>
        <begin position="94"/>
        <end position="116"/>
    </location>
</feature>
<name>A0A432LG37_9BACI</name>
<feature type="transmembrane region" description="Helical" evidence="1">
    <location>
        <begin position="60"/>
        <end position="82"/>
    </location>
</feature>
<gene>
    <name evidence="2" type="ORF">EK386_01885</name>
</gene>
<keyword evidence="3" id="KW-1185">Reference proteome</keyword>
<evidence type="ECO:0000256" key="1">
    <source>
        <dbReference type="SAM" id="Phobius"/>
    </source>
</evidence>
<accession>A0A432LG37</accession>
<protein>
    <submittedName>
        <fullName evidence="2">DNA polymerase I</fullName>
    </submittedName>
</protein>
<reference evidence="2 3" key="1">
    <citation type="submission" date="2018-12" db="EMBL/GenBank/DDBJ databases">
        <title>Lysinibacillus antri sp. nov., isolated from a cave soil.</title>
        <authorList>
            <person name="Narsing Rao M.P."/>
            <person name="Zhang H."/>
            <person name="Dong Z.-Y."/>
            <person name="Niu X.-K."/>
            <person name="Zhang K."/>
            <person name="Fang B.-Z."/>
            <person name="Kang Y.-Q."/>
            <person name="Xiao M."/>
            <person name="Li W.-J."/>
        </authorList>
    </citation>
    <scope>NUCLEOTIDE SEQUENCE [LARGE SCALE GENOMIC DNA]</scope>
    <source>
        <strain evidence="2 3">SYSU K30002</strain>
    </source>
</reference>
<keyword evidence="1" id="KW-1133">Transmembrane helix</keyword>